<dbReference type="InterPro" id="IPR000462">
    <property type="entry name" value="CDP-OH_P_trans"/>
</dbReference>
<keyword evidence="5" id="KW-1185">Reference proteome</keyword>
<gene>
    <name evidence="4" type="ORF">QNA08_07145</name>
</gene>
<feature type="transmembrane region" description="Helical" evidence="3">
    <location>
        <begin position="114"/>
        <end position="135"/>
    </location>
</feature>
<proteinExistence type="inferred from homology"/>
<feature type="transmembrane region" description="Helical" evidence="3">
    <location>
        <begin position="82"/>
        <end position="102"/>
    </location>
</feature>
<accession>A0ABT7AF68</accession>
<feature type="transmembrane region" description="Helical" evidence="3">
    <location>
        <begin position="147"/>
        <end position="170"/>
    </location>
</feature>
<comment type="similarity">
    <text evidence="2">Belongs to the CDP-alcohol phosphatidyltransferase class-I family.</text>
</comment>
<dbReference type="RefSeq" id="WP_283739990.1">
    <property type="nucleotide sequence ID" value="NZ_JASJEV010000003.1"/>
</dbReference>
<evidence type="ECO:0000256" key="2">
    <source>
        <dbReference type="RuleBase" id="RU003750"/>
    </source>
</evidence>
<dbReference type="InterPro" id="IPR043130">
    <property type="entry name" value="CDP-OH_PTrfase_TM_dom"/>
</dbReference>
<protein>
    <submittedName>
        <fullName evidence="4">CDP-alcohol phosphatidyltransferase family protein</fullName>
    </submittedName>
</protein>
<sequence length="203" mass="20929">MLDGVMRRLIDPPLTETGRVVAGWGISADAVTIAGFVLGLGAAAGVVAGHDAVACAALILGRLADGLDGAVARATQRTDRGGFLDIVCDFAFYGLFPLAFALRDPAVNALPAAVLLASFYINGATFLAYAAIAAKRGLETTSRGVKSIYFTAGLAEGTETVLAFAAMTLLPGHFPLIAYAFAAMTFITAAGRIALAWRAFGDR</sequence>
<dbReference type="InterPro" id="IPR048254">
    <property type="entry name" value="CDP_ALCOHOL_P_TRANSF_CS"/>
</dbReference>
<keyword evidence="3" id="KW-1133">Transmembrane helix</keyword>
<keyword evidence="3" id="KW-0812">Transmembrane</keyword>
<dbReference type="Proteomes" id="UP001321492">
    <property type="component" value="Unassembled WGS sequence"/>
</dbReference>
<evidence type="ECO:0000313" key="4">
    <source>
        <dbReference type="EMBL" id="MDJ1158007.1"/>
    </source>
</evidence>
<organism evidence="4 5">
    <name type="scientific">Chelatococcus albus</name>
    <dbReference type="NCBI Taxonomy" id="3047466"/>
    <lineage>
        <taxon>Bacteria</taxon>
        <taxon>Pseudomonadati</taxon>
        <taxon>Pseudomonadota</taxon>
        <taxon>Alphaproteobacteria</taxon>
        <taxon>Hyphomicrobiales</taxon>
        <taxon>Chelatococcaceae</taxon>
        <taxon>Chelatococcus</taxon>
    </lineage>
</organism>
<dbReference type="EMBL" id="JASJEV010000003">
    <property type="protein sequence ID" value="MDJ1158007.1"/>
    <property type="molecule type" value="Genomic_DNA"/>
</dbReference>
<reference evidence="4 5" key="1">
    <citation type="submission" date="2023-05" db="EMBL/GenBank/DDBJ databases">
        <title>Chelatococcus sp. nov., a moderately thermophilic bacterium isolated from hot spring microbial mat.</title>
        <authorList>
            <person name="Hu C.-J."/>
            <person name="Li W.-J."/>
        </authorList>
    </citation>
    <scope>NUCLEOTIDE SEQUENCE [LARGE SCALE GENOMIC DNA]</scope>
    <source>
        <strain evidence="4 5">SYSU G07232</strain>
    </source>
</reference>
<evidence type="ECO:0000256" key="3">
    <source>
        <dbReference type="SAM" id="Phobius"/>
    </source>
</evidence>
<keyword evidence="1 2" id="KW-0808">Transferase</keyword>
<dbReference type="Pfam" id="PF01066">
    <property type="entry name" value="CDP-OH_P_transf"/>
    <property type="match status" value="1"/>
</dbReference>
<dbReference type="PROSITE" id="PS00379">
    <property type="entry name" value="CDP_ALCOHOL_P_TRANSF"/>
    <property type="match status" value="1"/>
</dbReference>
<evidence type="ECO:0000256" key="1">
    <source>
        <dbReference type="ARBA" id="ARBA00022679"/>
    </source>
</evidence>
<keyword evidence="3" id="KW-0472">Membrane</keyword>
<comment type="caution">
    <text evidence="4">The sequence shown here is derived from an EMBL/GenBank/DDBJ whole genome shotgun (WGS) entry which is preliminary data.</text>
</comment>
<dbReference type="Gene3D" id="1.20.120.1760">
    <property type="match status" value="1"/>
</dbReference>
<name>A0ABT7AF68_9HYPH</name>
<feature type="transmembrane region" description="Helical" evidence="3">
    <location>
        <begin position="176"/>
        <end position="197"/>
    </location>
</feature>
<evidence type="ECO:0000313" key="5">
    <source>
        <dbReference type="Proteomes" id="UP001321492"/>
    </source>
</evidence>